<dbReference type="OrthoDB" id="10432606at2759"/>
<evidence type="ECO:0000313" key="3">
    <source>
        <dbReference type="Proteomes" id="UP000796761"/>
    </source>
</evidence>
<dbReference type="EMBL" id="SWJQ01001165">
    <property type="protein sequence ID" value="TRZ09080.1"/>
    <property type="molecule type" value="Genomic_DNA"/>
</dbReference>
<evidence type="ECO:0000256" key="1">
    <source>
        <dbReference type="SAM" id="MobiDB-lite"/>
    </source>
</evidence>
<comment type="caution">
    <text evidence="2">The sequence shown here is derived from an EMBL/GenBank/DDBJ whole genome shotgun (WGS) entry which is preliminary data.</text>
</comment>
<organism evidence="2 3">
    <name type="scientific">Zosterops borbonicus</name>
    <dbReference type="NCBI Taxonomy" id="364589"/>
    <lineage>
        <taxon>Eukaryota</taxon>
        <taxon>Metazoa</taxon>
        <taxon>Chordata</taxon>
        <taxon>Craniata</taxon>
        <taxon>Vertebrata</taxon>
        <taxon>Euteleostomi</taxon>
        <taxon>Archelosauria</taxon>
        <taxon>Archosauria</taxon>
        <taxon>Dinosauria</taxon>
        <taxon>Saurischia</taxon>
        <taxon>Theropoda</taxon>
        <taxon>Coelurosauria</taxon>
        <taxon>Aves</taxon>
        <taxon>Neognathae</taxon>
        <taxon>Neoaves</taxon>
        <taxon>Telluraves</taxon>
        <taxon>Australaves</taxon>
        <taxon>Passeriformes</taxon>
        <taxon>Sylvioidea</taxon>
        <taxon>Zosteropidae</taxon>
        <taxon>Zosterops</taxon>
    </lineage>
</organism>
<accession>A0A8K1LCN9</accession>
<gene>
    <name evidence="2" type="ORF">HGM15179_018028</name>
</gene>
<dbReference type="Proteomes" id="UP000796761">
    <property type="component" value="Unassembled WGS sequence"/>
</dbReference>
<reference evidence="2" key="1">
    <citation type="submission" date="2019-04" db="EMBL/GenBank/DDBJ databases">
        <title>Genome assembly of Zosterops borbonicus 15179.</title>
        <authorList>
            <person name="Leroy T."/>
            <person name="Anselmetti Y."/>
            <person name="Tilak M.-K."/>
            <person name="Nabholz B."/>
        </authorList>
    </citation>
    <scope>NUCLEOTIDE SEQUENCE</scope>
    <source>
        <strain evidence="2">HGM_15179</strain>
        <tissue evidence="2">Muscle</tissue>
    </source>
</reference>
<feature type="region of interest" description="Disordered" evidence="1">
    <location>
        <begin position="74"/>
        <end position="94"/>
    </location>
</feature>
<evidence type="ECO:0000313" key="2">
    <source>
        <dbReference type="EMBL" id="TRZ09080.1"/>
    </source>
</evidence>
<dbReference type="AlphaFoldDB" id="A0A8K1LCN9"/>
<protein>
    <submittedName>
        <fullName evidence="2">Uncharacterized protein</fullName>
    </submittedName>
</protein>
<keyword evidence="3" id="KW-1185">Reference proteome</keyword>
<sequence length="179" mass="19133">MEERLCFTKPWGSLIPVPLQDSEEHQAGTAGMGRNPWLVDERYQKLDGGSWNCRTSQQGKAVWGYSVEKTHSSAEKAAGAGHKWPGSSRAGKDELRIPGHASRWWKLLKFTGKCDQQVQGGDPTPLFSSSGTTSGVLCPVLGSTFQEAQGDTGEGPTEATKMRSLESALKGEIAGSGPG</sequence>
<name>A0A8K1LCN9_9PASS</name>
<proteinExistence type="predicted"/>